<gene>
    <name evidence="3" type="ORF">EDC28_104342</name>
</gene>
<dbReference type="InterPro" id="IPR050190">
    <property type="entry name" value="UPF0213_domain"/>
</dbReference>
<dbReference type="PANTHER" id="PTHR34477">
    <property type="entry name" value="UPF0213 PROTEIN YHBQ"/>
    <property type="match status" value="1"/>
</dbReference>
<keyword evidence="3" id="KW-0540">Nuclease</keyword>
<dbReference type="PROSITE" id="PS50164">
    <property type="entry name" value="GIY_YIG"/>
    <property type="match status" value="1"/>
</dbReference>
<dbReference type="CDD" id="cd10456">
    <property type="entry name" value="GIY-YIG_UPF0213"/>
    <property type="match status" value="1"/>
</dbReference>
<keyword evidence="3" id="KW-0255">Endonuclease</keyword>
<dbReference type="Pfam" id="PF01541">
    <property type="entry name" value="GIY-YIG"/>
    <property type="match status" value="1"/>
</dbReference>
<dbReference type="EMBL" id="RJUL01000004">
    <property type="protein sequence ID" value="ROQ27683.1"/>
    <property type="molecule type" value="Genomic_DNA"/>
</dbReference>
<evidence type="ECO:0000259" key="2">
    <source>
        <dbReference type="PROSITE" id="PS50164"/>
    </source>
</evidence>
<dbReference type="GO" id="GO:0004519">
    <property type="term" value="F:endonuclease activity"/>
    <property type="evidence" value="ECO:0007669"/>
    <property type="project" value="UniProtKB-KW"/>
</dbReference>
<accession>A0A3N1PGF1</accession>
<keyword evidence="4" id="KW-1185">Reference proteome</keyword>
<reference evidence="3 4" key="1">
    <citation type="submission" date="2018-11" db="EMBL/GenBank/DDBJ databases">
        <title>Genomic Encyclopedia of Type Strains, Phase IV (KMG-IV): sequencing the most valuable type-strain genomes for metagenomic binning, comparative biology and taxonomic classification.</title>
        <authorList>
            <person name="Goeker M."/>
        </authorList>
    </citation>
    <scope>NUCLEOTIDE SEQUENCE [LARGE SCALE GENOMIC DNA]</scope>
    <source>
        <strain evidence="3 4">DSM 21945</strain>
    </source>
</reference>
<dbReference type="SUPFAM" id="SSF82771">
    <property type="entry name" value="GIY-YIG endonuclease"/>
    <property type="match status" value="1"/>
</dbReference>
<feature type="domain" description="GIY-YIG" evidence="2">
    <location>
        <begin position="27"/>
        <end position="102"/>
    </location>
</feature>
<dbReference type="InterPro" id="IPR035901">
    <property type="entry name" value="GIY-YIG_endonuc_sf"/>
</dbReference>
<evidence type="ECO:0000313" key="4">
    <source>
        <dbReference type="Proteomes" id="UP000268033"/>
    </source>
</evidence>
<dbReference type="AlphaFoldDB" id="A0A3N1PGF1"/>
<dbReference type="STRING" id="584787.GCA_001247655_02098"/>
<proteinExistence type="inferred from homology"/>
<dbReference type="Gene3D" id="3.40.1440.10">
    <property type="entry name" value="GIY-YIG endonuclease"/>
    <property type="match status" value="1"/>
</dbReference>
<evidence type="ECO:0000313" key="3">
    <source>
        <dbReference type="EMBL" id="ROQ27683.1"/>
    </source>
</evidence>
<comment type="caution">
    <text evidence="3">The sequence shown here is derived from an EMBL/GenBank/DDBJ whole genome shotgun (WGS) entry which is preliminary data.</text>
</comment>
<evidence type="ECO:0000256" key="1">
    <source>
        <dbReference type="ARBA" id="ARBA00007435"/>
    </source>
</evidence>
<keyword evidence="3" id="KW-0378">Hydrolase</keyword>
<sequence length="118" mass="12848">MTDKAGTADPGITEQSGAERPLLLGEKPWFLYLVRTKRGHLYTGITLDVARRFAEHQAGKGAKALRGKGPLTLVYSELVGTHSDALRRELAVKRFTKARKEALVAAGQREFEAGRSAG</sequence>
<organism evidence="3 4">
    <name type="scientific">Gallaecimonas pentaromativorans</name>
    <dbReference type="NCBI Taxonomy" id="584787"/>
    <lineage>
        <taxon>Bacteria</taxon>
        <taxon>Pseudomonadati</taxon>
        <taxon>Pseudomonadota</taxon>
        <taxon>Gammaproteobacteria</taxon>
        <taxon>Enterobacterales</taxon>
        <taxon>Gallaecimonadaceae</taxon>
        <taxon>Gallaecimonas</taxon>
    </lineage>
</organism>
<dbReference type="PANTHER" id="PTHR34477:SF1">
    <property type="entry name" value="UPF0213 PROTEIN YHBQ"/>
    <property type="match status" value="1"/>
</dbReference>
<name>A0A3N1PGF1_9GAMM</name>
<comment type="similarity">
    <text evidence="1">Belongs to the UPF0213 family.</text>
</comment>
<dbReference type="RefSeq" id="WP_123421461.1">
    <property type="nucleotide sequence ID" value="NZ_RJUL01000004.1"/>
</dbReference>
<dbReference type="Proteomes" id="UP000268033">
    <property type="component" value="Unassembled WGS sequence"/>
</dbReference>
<protein>
    <submittedName>
        <fullName evidence="3">Putative GIY-YIG superfamily endonuclease</fullName>
    </submittedName>
</protein>
<dbReference type="InterPro" id="IPR000305">
    <property type="entry name" value="GIY-YIG_endonuc"/>
</dbReference>